<dbReference type="OrthoDB" id="8546895at2"/>
<dbReference type="Proteomes" id="UP000256388">
    <property type="component" value="Unassembled WGS sequence"/>
</dbReference>
<evidence type="ECO:0000256" key="1">
    <source>
        <dbReference type="SAM" id="SignalP"/>
    </source>
</evidence>
<protein>
    <recommendedName>
        <fullName evidence="4">META domain-containing protein</fullName>
    </recommendedName>
</protein>
<feature type="signal peptide" evidence="1">
    <location>
        <begin position="1"/>
        <end position="24"/>
    </location>
</feature>
<reference evidence="2 3" key="1">
    <citation type="submission" date="2018-08" db="EMBL/GenBank/DDBJ databases">
        <title>Genomic Encyclopedia of Type Strains, Phase IV (KMG-IV): sequencing the most valuable type-strain genomes for metagenomic binning, comparative biology and taxonomic classification.</title>
        <authorList>
            <person name="Goeker M."/>
        </authorList>
    </citation>
    <scope>NUCLEOTIDE SEQUENCE [LARGE SCALE GENOMIC DNA]</scope>
    <source>
        <strain evidence="2 3">DSM 23923</strain>
    </source>
</reference>
<dbReference type="AlphaFoldDB" id="A0A347ZVY8"/>
<evidence type="ECO:0008006" key="4">
    <source>
        <dbReference type="Google" id="ProtNLM"/>
    </source>
</evidence>
<accession>A0A347ZVY8</accession>
<keyword evidence="3" id="KW-1185">Reference proteome</keyword>
<dbReference type="PROSITE" id="PS51257">
    <property type="entry name" value="PROKAR_LIPOPROTEIN"/>
    <property type="match status" value="1"/>
</dbReference>
<proteinExistence type="predicted"/>
<keyword evidence="1" id="KW-0732">Signal</keyword>
<sequence length="137" mass="15029">MKKMRVFAVLVIPALLIGCAAAQAGEDAQEGAVAIENPYAPQEGDEAWLQDGAMVDGARWDEPAQTLIFSGSLPTPCSQLRATISQNGRQIDFTIYSVSEPEVICAQMLEPFEAAFKMEFFDPQTFRVIINGQEMQL</sequence>
<feature type="chain" id="PRO_5030063670" description="META domain-containing protein" evidence="1">
    <location>
        <begin position="25"/>
        <end position="137"/>
    </location>
</feature>
<name>A0A347ZVY8_9CHLR</name>
<dbReference type="RefSeq" id="WP_116225642.1">
    <property type="nucleotide sequence ID" value="NZ_AP018437.1"/>
</dbReference>
<dbReference type="EMBL" id="QUMS01000003">
    <property type="protein sequence ID" value="REG07167.1"/>
    <property type="molecule type" value="Genomic_DNA"/>
</dbReference>
<comment type="caution">
    <text evidence="2">The sequence shown here is derived from an EMBL/GenBank/DDBJ whole genome shotgun (WGS) entry which is preliminary data.</text>
</comment>
<organism evidence="2 3">
    <name type="scientific">Pelolinea submarina</name>
    <dbReference type="NCBI Taxonomy" id="913107"/>
    <lineage>
        <taxon>Bacteria</taxon>
        <taxon>Bacillati</taxon>
        <taxon>Chloroflexota</taxon>
        <taxon>Anaerolineae</taxon>
        <taxon>Anaerolineales</taxon>
        <taxon>Anaerolineaceae</taxon>
        <taxon>Pelolinea</taxon>
    </lineage>
</organism>
<gene>
    <name evidence="2" type="ORF">DFR64_2371</name>
</gene>
<evidence type="ECO:0000313" key="3">
    <source>
        <dbReference type="Proteomes" id="UP000256388"/>
    </source>
</evidence>
<evidence type="ECO:0000313" key="2">
    <source>
        <dbReference type="EMBL" id="REG07167.1"/>
    </source>
</evidence>